<dbReference type="InterPro" id="IPR040115">
    <property type="entry name" value="Lnp"/>
</dbReference>
<dbReference type="EMBL" id="JAUDFV010000154">
    <property type="protein sequence ID" value="KAL2716699.1"/>
    <property type="molecule type" value="Genomic_DNA"/>
</dbReference>
<dbReference type="AlphaFoldDB" id="A0ABD2A7T5"/>
<feature type="transmembrane region" description="Helical" evidence="2">
    <location>
        <begin position="271"/>
        <end position="294"/>
    </location>
</feature>
<evidence type="ECO:0000259" key="5">
    <source>
        <dbReference type="Pfam" id="PF10058"/>
    </source>
</evidence>
<dbReference type="GO" id="GO:0098826">
    <property type="term" value="C:endoplasmic reticulum tubular network membrane"/>
    <property type="evidence" value="ECO:0007669"/>
    <property type="project" value="UniProtKB-UniRule"/>
</dbReference>
<evidence type="ECO:0000256" key="1">
    <source>
        <dbReference type="ARBA" id="ARBA00009940"/>
    </source>
</evidence>
<dbReference type="InterPro" id="IPR036291">
    <property type="entry name" value="NAD(P)-bd_dom_sf"/>
</dbReference>
<keyword evidence="7" id="KW-1185">Reference proteome</keyword>
<dbReference type="InterPro" id="IPR015955">
    <property type="entry name" value="Lactate_DH/Glyco_Ohase_4_C"/>
</dbReference>
<evidence type="ECO:0000259" key="4">
    <source>
        <dbReference type="Pfam" id="PF00056"/>
    </source>
</evidence>
<reference evidence="6 7" key="1">
    <citation type="journal article" date="2024" name="Ann. Entomol. Soc. Am.">
        <title>Genomic analyses of the southern and eastern yellowjacket wasps (Hymenoptera: Vespidae) reveal evolutionary signatures of social life.</title>
        <authorList>
            <person name="Catto M.A."/>
            <person name="Caine P.B."/>
            <person name="Orr S.E."/>
            <person name="Hunt B.G."/>
            <person name="Goodisman M.A.D."/>
        </authorList>
    </citation>
    <scope>NUCLEOTIDE SEQUENCE [LARGE SCALE GENOMIC DNA]</scope>
    <source>
        <strain evidence="6">233</strain>
        <tissue evidence="6">Head and thorax</tissue>
    </source>
</reference>
<feature type="transmembrane region" description="Helical" evidence="2">
    <location>
        <begin position="509"/>
        <end position="530"/>
    </location>
</feature>
<dbReference type="PANTHER" id="PTHR22166">
    <property type="entry name" value="ENDOPLASMIC RETICULUM JUNCTION FORMATION PROTEIN LUNAPARK"/>
    <property type="match status" value="1"/>
</dbReference>
<keyword evidence="2" id="KW-0472">Membrane</keyword>
<feature type="domain" description="Lactate/malate dehydrogenase N-terminal" evidence="4">
    <location>
        <begin position="170"/>
        <end position="311"/>
    </location>
</feature>
<dbReference type="PANTHER" id="PTHR22166:SF12">
    <property type="entry name" value="ENDOPLASMIC RETICULUM JUNCTION FORMATION PROTEIN LUNAPARK"/>
    <property type="match status" value="1"/>
</dbReference>
<dbReference type="InterPro" id="IPR001236">
    <property type="entry name" value="Lactate/malate_DH_N"/>
</dbReference>
<proteinExistence type="inferred from homology"/>
<dbReference type="InterPro" id="IPR019273">
    <property type="entry name" value="Lunapark_Znf"/>
</dbReference>
<dbReference type="Pfam" id="PF00056">
    <property type="entry name" value="Ldh_1_N"/>
    <property type="match status" value="1"/>
</dbReference>
<dbReference type="GO" id="GO:0008270">
    <property type="term" value="F:zinc ion binding"/>
    <property type="evidence" value="ECO:0007669"/>
    <property type="project" value="UniProtKB-KW"/>
</dbReference>
<comment type="similarity">
    <text evidence="1 2">Belongs to the lunapark family.</text>
</comment>
<keyword evidence="2" id="KW-1133">Transmembrane helix</keyword>
<comment type="subcellular location">
    <subcellularLocation>
        <location evidence="2">Endoplasmic reticulum membrane</location>
        <topology evidence="2">Multi-pass membrane protein</topology>
    </subcellularLocation>
</comment>
<organism evidence="6 7">
    <name type="scientific">Vespula squamosa</name>
    <name type="common">Southern yellow jacket</name>
    <name type="synonym">Wasp</name>
    <dbReference type="NCBI Taxonomy" id="30214"/>
    <lineage>
        <taxon>Eukaryota</taxon>
        <taxon>Metazoa</taxon>
        <taxon>Ecdysozoa</taxon>
        <taxon>Arthropoda</taxon>
        <taxon>Hexapoda</taxon>
        <taxon>Insecta</taxon>
        <taxon>Pterygota</taxon>
        <taxon>Neoptera</taxon>
        <taxon>Endopterygota</taxon>
        <taxon>Hymenoptera</taxon>
        <taxon>Apocrita</taxon>
        <taxon>Aculeata</taxon>
        <taxon>Vespoidea</taxon>
        <taxon>Vespidae</taxon>
        <taxon>Vespinae</taxon>
        <taxon>Vespula</taxon>
    </lineage>
</organism>
<comment type="caution">
    <text evidence="6">The sequence shown here is derived from an EMBL/GenBank/DDBJ whole genome shotgun (WGS) entry which is preliminary data.</text>
</comment>
<evidence type="ECO:0000313" key="6">
    <source>
        <dbReference type="EMBL" id="KAL2716699.1"/>
    </source>
</evidence>
<dbReference type="Pfam" id="PF10058">
    <property type="entry name" value="Zn_ribbon_10"/>
    <property type="match status" value="1"/>
</dbReference>
<dbReference type="SUPFAM" id="SSF51735">
    <property type="entry name" value="NAD(P)-binding Rossmann-fold domains"/>
    <property type="match status" value="1"/>
</dbReference>
<keyword evidence="2" id="KW-0863">Zinc-finger</keyword>
<feature type="transmembrane region" description="Helical" evidence="2">
    <location>
        <begin position="536"/>
        <end position="553"/>
    </location>
</feature>
<name>A0ABD2A7T5_VESSQ</name>
<evidence type="ECO:0000256" key="3">
    <source>
        <dbReference type="SAM" id="MobiDB-lite"/>
    </source>
</evidence>
<sequence>MTILNLVGSSDYYKKVNYHKLSSEKILFSYVFIYIHNNPQVLLLKMADKELQEELEMLRKTRRDLQEYYYLLRILRNDIEKMRGNFLFTSEVSDMYTLFHIKNSMHLLEKFCMIQNTSKIQLNIRKRNINFQSQNRSKEKVYGECKLNNIKQLTRSYEYNIFFDRMIDINVCIIGGGLSSVYTAILLKQSHLIKDIHLVDLSGKLSGTVLDASHIDTSICIKYFTKKMIREALVKTNIVALMDESDFNVHKDPYIQLNTNSKYIHQIVEDIITICPLALVAIFTKPVTAILSMISEIYKRAGKWDPNRLIGSASTEIMRIETITGNILDLNPASISIPIAGGADLDTIVPLLSCAKPINGFITAHNNTLVELFQATEQKKIDSNVKKFALLDGSAAVKLILTLAGGLSGIDNTYGCAFVRSNVLPVCRFFTSQLQFGLGGIKENFGLPKVSPLEINMIEKAIPIINEYVEMGEKKTTIEILEDLDSKIKEIQEYGQNTEQKHKKIVGTLVIYSVVLYITTAFIFYFYFFPASLYDQIFYITPLLIFPIIILFTKKMVSWYYKRKISRNQEKLVTMQQEKSKILEEVTETETYKKAKEILLRFAPDQLKMTSTSVKVPQTAEKLRQPNVPHIIVSSPGIGEIRRRTVGNPNQSPNVSRDINARILLIDKTPNKSTQLNTPIQTGSRILSNTSTGYRTPEYTLARPVLPHHRSNFDRLIDYLVGDGPSNRYALICRQCECHNGMALKEEFEYLGFRCCYCNFWNPPKKQKPGVQRIEDVSSNMSPTSGTLANEPSDKIIETSKLSEVEASCSSDTDSDIEVVERPAEISENQEHIDEDYTDSNINKKGMQSLEDKKSSEEMEVED</sequence>
<feature type="domain" description="Lunapark zinc ribbon" evidence="5">
    <location>
        <begin position="713"/>
        <end position="762"/>
    </location>
</feature>
<comment type="function">
    <text evidence="2">Plays a role in determining ER morphology.</text>
</comment>
<keyword evidence="2" id="KW-0812">Transmembrane</keyword>
<evidence type="ECO:0000313" key="7">
    <source>
        <dbReference type="Proteomes" id="UP001607302"/>
    </source>
</evidence>
<feature type="compositionally biased region" description="Basic and acidic residues" evidence="3">
    <location>
        <begin position="819"/>
        <end position="832"/>
    </location>
</feature>
<feature type="region of interest" description="Disordered" evidence="3">
    <location>
        <begin position="803"/>
        <end position="863"/>
    </location>
</feature>
<dbReference type="GO" id="GO:0071788">
    <property type="term" value="P:endoplasmic reticulum tubular network maintenance"/>
    <property type="evidence" value="ECO:0007669"/>
    <property type="project" value="UniProtKB-UniRule"/>
</dbReference>
<comment type="caution">
    <text evidence="2">Lacks conserved residue(s) required for the propagation of feature annotation.</text>
</comment>
<comment type="domain">
    <text evidence="2">The C4-type zinc finger motif is necessary both for its ER three-way tubular junction localization and formation.</text>
</comment>
<keyword evidence="2" id="KW-0256">Endoplasmic reticulum</keyword>
<evidence type="ECO:0000256" key="2">
    <source>
        <dbReference type="RuleBase" id="RU367073"/>
    </source>
</evidence>
<accession>A0ABD2A7T5</accession>
<dbReference type="Gene3D" id="3.90.110.10">
    <property type="entry name" value="Lactate dehydrogenase/glycoside hydrolase, family 4, C-terminal"/>
    <property type="match status" value="1"/>
</dbReference>
<keyword evidence="2" id="KW-0479">Metal-binding</keyword>
<protein>
    <recommendedName>
        <fullName evidence="2">Endoplasmic reticulum junction formation protein lunapark</fullName>
    </recommendedName>
</protein>
<dbReference type="Proteomes" id="UP001607302">
    <property type="component" value="Unassembled WGS sequence"/>
</dbReference>
<dbReference type="Gene3D" id="3.40.50.720">
    <property type="entry name" value="NAD(P)-binding Rossmann-like Domain"/>
    <property type="match status" value="1"/>
</dbReference>
<gene>
    <name evidence="6" type="ORF">V1478_014375</name>
</gene>
<dbReference type="GO" id="GO:1903373">
    <property type="term" value="P:positive regulation of endoplasmic reticulum tubular network organization"/>
    <property type="evidence" value="ECO:0007669"/>
    <property type="project" value="UniProtKB-UniRule"/>
</dbReference>
<keyword evidence="2" id="KW-0862">Zinc</keyword>
<dbReference type="SUPFAM" id="SSF56327">
    <property type="entry name" value="LDH C-terminal domain-like"/>
    <property type="match status" value="1"/>
</dbReference>